<evidence type="ECO:0000256" key="9">
    <source>
        <dbReference type="ARBA" id="ARBA00023235"/>
    </source>
</evidence>
<sequence>MIDQWKQTELNAIKAKVDEWVSVDPNEKSREEIRGLVADANWGVLANKLLQRISFGTAGLRSSMELGFSHMNDVTVLQASQGLVAYLLNSAPASGLSIVVGYDHRYHSQRFAELTASVALSKGLDVYYLGDCERLSPELDSLHSDYDYFKTVHTPMVPFTINHLGASAGVMVTASHNPAKDNGYKVYYGNGCQIIPPHDLGIARSIDANLAPWTEHKVWDVKGNFQCGIASGKLHAVHDAMTNAYIEEIQEQLITPGAKITFPFVYTPMHGVGLFIFEKICKSFGGSSVKYIEVTEQKNPDPDFPSVRFPNPEEAGALDLAIAQAQAVGARFVFANDPDADRFSAAVQCRDQSWRQLTGNEIGALFAAYIFELVKMGRSLGTNSDPVALKDMYFLNSTVSSQLIKAMAEKEGFKYEDTLTGFKWIGNKALDLKKRGYSVPFGYEEAIGYMFSLVDDKDGISAAVVFLQLCQHWLADGVQYPEEKLSQIYEKYGWFKECNGYYKLDDVLKIDNIFKCIRDSYGKSSSGSDSSHFPERIGDLEVVAWRDLSVGYDSTTSDNLPILPTDPSSQMITATVTDLKGRFCRFTCRGSGTEPKLKVYIEGTSTESESDAVEFARHCWNTLQSEWFDPEKFGLEVVV</sequence>
<evidence type="ECO:0000256" key="6">
    <source>
        <dbReference type="ARBA" id="ARBA00022553"/>
    </source>
</evidence>
<evidence type="ECO:0000313" key="15">
    <source>
        <dbReference type="Proteomes" id="UP000268321"/>
    </source>
</evidence>
<comment type="cofactor">
    <cofactor evidence="1">
        <name>Mg(2+)</name>
        <dbReference type="ChEBI" id="CHEBI:18420"/>
    </cofactor>
</comment>
<dbReference type="InterPro" id="IPR005846">
    <property type="entry name" value="A-D-PHexomutase_a/b/a-III"/>
</dbReference>
<dbReference type="Pfam" id="PF02879">
    <property type="entry name" value="PGM_PMM_II"/>
    <property type="match status" value="1"/>
</dbReference>
<dbReference type="GO" id="GO:0005737">
    <property type="term" value="C:cytoplasm"/>
    <property type="evidence" value="ECO:0007669"/>
    <property type="project" value="UniProtKB-SubCell"/>
</dbReference>
<dbReference type="Gene3D" id="3.40.120.10">
    <property type="entry name" value="Alpha-D-Glucose-1,6-Bisphosphate, subunit A, domain 3"/>
    <property type="match status" value="3"/>
</dbReference>
<feature type="domain" description="Alpha-D-phosphohexomutase alpha/beta/alpha" evidence="12">
    <location>
        <begin position="244"/>
        <end position="346"/>
    </location>
</feature>
<dbReference type="GO" id="GO:0006006">
    <property type="term" value="P:glucose metabolic process"/>
    <property type="evidence" value="ECO:0007669"/>
    <property type="project" value="UniProtKB-KW"/>
</dbReference>
<dbReference type="GO" id="GO:0006166">
    <property type="term" value="P:purine ribonucleoside salvage"/>
    <property type="evidence" value="ECO:0007669"/>
    <property type="project" value="TreeGrafter"/>
</dbReference>
<dbReference type="Pfam" id="PF02880">
    <property type="entry name" value="PGM_PMM_III"/>
    <property type="match status" value="1"/>
</dbReference>
<dbReference type="InterPro" id="IPR016066">
    <property type="entry name" value="A-D-PHexomutase_CS"/>
</dbReference>
<dbReference type="InterPro" id="IPR036900">
    <property type="entry name" value="A-D-PHexomutase_C_sf"/>
</dbReference>
<comment type="similarity">
    <text evidence="3">Belongs to the phosphohexose mutase family.</text>
</comment>
<evidence type="ECO:0000256" key="4">
    <source>
        <dbReference type="ARBA" id="ARBA00022490"/>
    </source>
</evidence>
<dbReference type="GO" id="GO:0000287">
    <property type="term" value="F:magnesium ion binding"/>
    <property type="evidence" value="ECO:0007669"/>
    <property type="project" value="InterPro"/>
</dbReference>
<dbReference type="GO" id="GO:0008973">
    <property type="term" value="F:phosphopentomutase activity"/>
    <property type="evidence" value="ECO:0007669"/>
    <property type="project" value="TreeGrafter"/>
</dbReference>
<dbReference type="Proteomes" id="UP000268321">
    <property type="component" value="Unassembled WGS sequence"/>
</dbReference>
<evidence type="ECO:0000256" key="1">
    <source>
        <dbReference type="ARBA" id="ARBA00001946"/>
    </source>
</evidence>
<dbReference type="Pfam" id="PF02878">
    <property type="entry name" value="PGM_PMM_I"/>
    <property type="match status" value="1"/>
</dbReference>
<keyword evidence="9" id="KW-0413">Isomerase</keyword>
<dbReference type="FunFam" id="3.40.120.10:FF:000035">
    <property type="entry name" value="Pgm3p"/>
    <property type="match status" value="1"/>
</dbReference>
<organism evidence="14 15">
    <name type="scientific">Metschnikowia bicuspidata</name>
    <dbReference type="NCBI Taxonomy" id="27322"/>
    <lineage>
        <taxon>Eukaryota</taxon>
        <taxon>Fungi</taxon>
        <taxon>Dikarya</taxon>
        <taxon>Ascomycota</taxon>
        <taxon>Saccharomycotina</taxon>
        <taxon>Pichiomycetes</taxon>
        <taxon>Metschnikowiaceae</taxon>
        <taxon>Metschnikowia</taxon>
    </lineage>
</organism>
<dbReference type="PANTHER" id="PTHR45745">
    <property type="entry name" value="PHOSPHOMANNOMUTASE 45A"/>
    <property type="match status" value="1"/>
</dbReference>
<dbReference type="GO" id="GO:0005634">
    <property type="term" value="C:nucleus"/>
    <property type="evidence" value="ECO:0007669"/>
    <property type="project" value="TreeGrafter"/>
</dbReference>
<dbReference type="InterPro" id="IPR005845">
    <property type="entry name" value="A-D-PHexomutase_a/b/a-II"/>
</dbReference>
<keyword evidence="6" id="KW-0597">Phosphoprotein</keyword>
<accession>A0A4P9ZDX1</accession>
<evidence type="ECO:0000256" key="7">
    <source>
        <dbReference type="ARBA" id="ARBA00022723"/>
    </source>
</evidence>
<evidence type="ECO:0000259" key="13">
    <source>
        <dbReference type="Pfam" id="PF02880"/>
    </source>
</evidence>
<protein>
    <submittedName>
        <fullName evidence="14">Phosphoglucomutase/phosphomannomutase</fullName>
    </submittedName>
</protein>
<proteinExistence type="inferred from homology"/>
<keyword evidence="10" id="KW-0119">Carbohydrate metabolism</keyword>
<evidence type="ECO:0000313" key="14">
    <source>
        <dbReference type="EMBL" id="RKP30110.1"/>
    </source>
</evidence>
<feature type="domain" description="Alpha-D-phosphohexomutase alpha/beta/alpha" evidence="13">
    <location>
        <begin position="359"/>
        <end position="489"/>
    </location>
</feature>
<evidence type="ECO:0000256" key="3">
    <source>
        <dbReference type="ARBA" id="ARBA00010231"/>
    </source>
</evidence>
<dbReference type="SUPFAM" id="SSF53738">
    <property type="entry name" value="Phosphoglucomutase, first 3 domains"/>
    <property type="match status" value="3"/>
</dbReference>
<name>A0A4P9ZDX1_9ASCO</name>
<dbReference type="InterPro" id="IPR016055">
    <property type="entry name" value="A-D-PHexomutase_a/b/a-I/II/III"/>
</dbReference>
<evidence type="ECO:0000259" key="12">
    <source>
        <dbReference type="Pfam" id="PF02879"/>
    </source>
</evidence>
<evidence type="ECO:0000256" key="2">
    <source>
        <dbReference type="ARBA" id="ARBA00004496"/>
    </source>
</evidence>
<keyword evidence="8" id="KW-0460">Magnesium</keyword>
<dbReference type="EMBL" id="ML004466">
    <property type="protein sequence ID" value="RKP30110.1"/>
    <property type="molecule type" value="Genomic_DNA"/>
</dbReference>
<gene>
    <name evidence="14" type="ORF">METBISCDRAFT_23627</name>
</gene>
<dbReference type="CDD" id="cd05799">
    <property type="entry name" value="PGM2"/>
    <property type="match status" value="1"/>
</dbReference>
<reference evidence="15" key="1">
    <citation type="journal article" date="2018" name="Nat. Microbiol.">
        <title>Leveraging single-cell genomics to expand the fungal tree of life.</title>
        <authorList>
            <person name="Ahrendt S.R."/>
            <person name="Quandt C.A."/>
            <person name="Ciobanu D."/>
            <person name="Clum A."/>
            <person name="Salamov A."/>
            <person name="Andreopoulos B."/>
            <person name="Cheng J.F."/>
            <person name="Woyke T."/>
            <person name="Pelin A."/>
            <person name="Henrissat B."/>
            <person name="Reynolds N.K."/>
            <person name="Benny G.L."/>
            <person name="Smith M.E."/>
            <person name="James T.Y."/>
            <person name="Grigoriev I.V."/>
        </authorList>
    </citation>
    <scope>NUCLEOTIDE SEQUENCE [LARGE SCALE GENOMIC DNA]</scope>
    <source>
        <strain evidence="15">Baker2002</strain>
    </source>
</reference>
<dbReference type="PROSITE" id="PS00710">
    <property type="entry name" value="PGM_PMM"/>
    <property type="match status" value="1"/>
</dbReference>
<dbReference type="SUPFAM" id="SSF55957">
    <property type="entry name" value="Phosphoglucomutase, C-terminal domain"/>
    <property type="match status" value="1"/>
</dbReference>
<feature type="domain" description="Alpha-D-phosphohexomutase alpha/beta/alpha" evidence="11">
    <location>
        <begin position="53"/>
        <end position="209"/>
    </location>
</feature>
<comment type="subcellular location">
    <subcellularLocation>
        <location evidence="2">Cytoplasm</location>
    </subcellularLocation>
</comment>
<evidence type="ECO:0000256" key="8">
    <source>
        <dbReference type="ARBA" id="ARBA00022842"/>
    </source>
</evidence>
<dbReference type="OrthoDB" id="8300170at2759"/>
<keyword evidence="5" id="KW-0313">Glucose metabolism</keyword>
<keyword evidence="15" id="KW-1185">Reference proteome</keyword>
<evidence type="ECO:0000256" key="10">
    <source>
        <dbReference type="ARBA" id="ARBA00023277"/>
    </source>
</evidence>
<evidence type="ECO:0000259" key="11">
    <source>
        <dbReference type="Pfam" id="PF02878"/>
    </source>
</evidence>
<evidence type="ECO:0000256" key="5">
    <source>
        <dbReference type="ARBA" id="ARBA00022526"/>
    </source>
</evidence>
<dbReference type="InterPro" id="IPR005844">
    <property type="entry name" value="A-D-PHexomutase_a/b/a-I"/>
</dbReference>
<dbReference type="PANTHER" id="PTHR45745:SF1">
    <property type="entry name" value="PHOSPHOGLUCOMUTASE 2B-RELATED"/>
    <property type="match status" value="1"/>
</dbReference>
<dbReference type="AlphaFoldDB" id="A0A4P9ZDX1"/>
<keyword evidence="7" id="KW-0479">Metal-binding</keyword>
<keyword evidence="4" id="KW-0963">Cytoplasm</keyword>